<evidence type="ECO:0000256" key="2">
    <source>
        <dbReference type="ARBA" id="ARBA00004611"/>
    </source>
</evidence>
<evidence type="ECO:0000256" key="4">
    <source>
        <dbReference type="ARBA" id="ARBA00021752"/>
    </source>
</evidence>
<keyword evidence="5" id="KW-0963">Cytoplasm</keyword>
<organism evidence="11 12">
    <name type="scientific">Adineta ricciae</name>
    <name type="common">Rotifer</name>
    <dbReference type="NCBI Taxonomy" id="249248"/>
    <lineage>
        <taxon>Eukaryota</taxon>
        <taxon>Metazoa</taxon>
        <taxon>Spiralia</taxon>
        <taxon>Gnathifera</taxon>
        <taxon>Rotifera</taxon>
        <taxon>Eurotatoria</taxon>
        <taxon>Bdelloidea</taxon>
        <taxon>Adinetida</taxon>
        <taxon>Adinetidae</taxon>
        <taxon>Adineta</taxon>
    </lineage>
</organism>
<comment type="subcellular location">
    <subcellularLocation>
        <location evidence="2">Cytoplasm</location>
        <location evidence="2">Cytoskeleton</location>
        <location evidence="2">Flagellum axoneme</location>
    </subcellularLocation>
</comment>
<evidence type="ECO:0000256" key="6">
    <source>
        <dbReference type="ARBA" id="ARBA00022846"/>
    </source>
</evidence>
<dbReference type="EMBL" id="CAJNOR010008733">
    <property type="protein sequence ID" value="CAF1636882.1"/>
    <property type="molecule type" value="Genomic_DNA"/>
</dbReference>
<evidence type="ECO:0000256" key="5">
    <source>
        <dbReference type="ARBA" id="ARBA00022490"/>
    </source>
</evidence>
<dbReference type="Proteomes" id="UP000663828">
    <property type="component" value="Unassembled WGS sequence"/>
</dbReference>
<comment type="caution">
    <text evidence="11">The sequence shown here is derived from an EMBL/GenBank/DDBJ whole genome shotgun (WGS) entry which is preliminary data.</text>
</comment>
<name>A0A816DG22_ADIRI</name>
<proteinExistence type="inferred from homology"/>
<keyword evidence="6" id="KW-0282">Flagellum</keyword>
<evidence type="ECO:0000256" key="9">
    <source>
        <dbReference type="ARBA" id="ARBA00023273"/>
    </source>
</evidence>
<dbReference type="PANTHER" id="PTHR31598">
    <property type="entry name" value="IQ DOMAIN-CONTAINING PROTEIN D"/>
    <property type="match status" value="1"/>
</dbReference>
<keyword evidence="7" id="KW-0969">Cilium</keyword>
<comment type="similarity">
    <text evidence="3">Belongs to the DRC10 family.</text>
</comment>
<keyword evidence="12" id="KW-1185">Reference proteome</keyword>
<dbReference type="PANTHER" id="PTHR31598:SF1">
    <property type="entry name" value="DYNEIN REGULATORY COMPLEX PROTEIN 10"/>
    <property type="match status" value="1"/>
</dbReference>
<dbReference type="InterPro" id="IPR042815">
    <property type="entry name" value="DRC10"/>
</dbReference>
<sequence length="237" mass="27418">MASATIMSSSNKSRTPAAAAKPIRLQLDPLRLHEPARKKLSTIETQRIMIVFDDLVQKMELIELLPIIVAHADLFKSVIDRQINRHEQLKRAYEAHESLQSVMSIIEKLPQFENYTRRFGKSLSSNASEQIAYHYYIQQSIRNVLRRLLHDQNRLETIKRILQSNNLLPKQKEVMNVLKLLRDSAMERFLTTPLEEREKGEQIKSLNARLAANETVIAKLEKELNDVIADRDAEVCH</sequence>
<evidence type="ECO:0000256" key="3">
    <source>
        <dbReference type="ARBA" id="ARBA00009071"/>
    </source>
</evidence>
<evidence type="ECO:0000313" key="12">
    <source>
        <dbReference type="Proteomes" id="UP000663828"/>
    </source>
</evidence>
<feature type="coiled-coil region" evidence="10">
    <location>
        <begin position="203"/>
        <end position="230"/>
    </location>
</feature>
<evidence type="ECO:0000313" key="11">
    <source>
        <dbReference type="EMBL" id="CAF1636882.1"/>
    </source>
</evidence>
<dbReference type="AlphaFoldDB" id="A0A816DG22"/>
<gene>
    <name evidence="11" type="ORF">XAT740_LOCUS52627</name>
</gene>
<reference evidence="11" key="1">
    <citation type="submission" date="2021-02" db="EMBL/GenBank/DDBJ databases">
        <authorList>
            <person name="Nowell W R."/>
        </authorList>
    </citation>
    <scope>NUCLEOTIDE SEQUENCE</scope>
</reference>
<comment type="function">
    <text evidence="1">Component of the nexin-dynein regulatory complex (N-DRC), a key regulator of ciliary/flagellar motility which maintains the alignment and integrity of the distal axoneme and regulates microtubule sliding in motile axonemes.</text>
</comment>
<evidence type="ECO:0000256" key="7">
    <source>
        <dbReference type="ARBA" id="ARBA00023069"/>
    </source>
</evidence>
<keyword evidence="8" id="KW-0206">Cytoskeleton</keyword>
<evidence type="ECO:0000256" key="8">
    <source>
        <dbReference type="ARBA" id="ARBA00023212"/>
    </source>
</evidence>
<keyword evidence="9" id="KW-0966">Cell projection</keyword>
<keyword evidence="10" id="KW-0175">Coiled coil</keyword>
<accession>A0A816DG22</accession>
<evidence type="ECO:0000256" key="1">
    <source>
        <dbReference type="ARBA" id="ARBA00003029"/>
    </source>
</evidence>
<protein>
    <recommendedName>
        <fullName evidence="4">Dynein regulatory complex protein 10</fullName>
    </recommendedName>
</protein>
<evidence type="ECO:0000256" key="10">
    <source>
        <dbReference type="SAM" id="Coils"/>
    </source>
</evidence>